<reference evidence="4 5" key="1">
    <citation type="submission" date="2021-02" db="EMBL/GenBank/DDBJ databases">
        <title>Genome assembly of Pseudopithomyces chartarum.</title>
        <authorList>
            <person name="Jauregui R."/>
            <person name="Singh J."/>
            <person name="Voisey C."/>
        </authorList>
    </citation>
    <scope>NUCLEOTIDE SEQUENCE [LARGE SCALE GENOMIC DNA]</scope>
    <source>
        <strain evidence="4 5">AGR01</strain>
    </source>
</reference>
<organism evidence="4 5">
    <name type="scientific">Pseudopithomyces chartarum</name>
    <dbReference type="NCBI Taxonomy" id="1892770"/>
    <lineage>
        <taxon>Eukaryota</taxon>
        <taxon>Fungi</taxon>
        <taxon>Dikarya</taxon>
        <taxon>Ascomycota</taxon>
        <taxon>Pezizomycotina</taxon>
        <taxon>Dothideomycetes</taxon>
        <taxon>Pleosporomycetidae</taxon>
        <taxon>Pleosporales</taxon>
        <taxon>Massarineae</taxon>
        <taxon>Didymosphaeriaceae</taxon>
        <taxon>Pseudopithomyces</taxon>
    </lineage>
</organism>
<evidence type="ECO:0000313" key="4">
    <source>
        <dbReference type="EMBL" id="KAK3216311.1"/>
    </source>
</evidence>
<feature type="region of interest" description="Disordered" evidence="2">
    <location>
        <begin position="81"/>
        <end position="100"/>
    </location>
</feature>
<gene>
    <name evidence="4" type="ORF">GRF29_8g2921192</name>
</gene>
<feature type="signal peptide" evidence="3">
    <location>
        <begin position="1"/>
        <end position="17"/>
    </location>
</feature>
<evidence type="ECO:0000256" key="2">
    <source>
        <dbReference type="SAM" id="MobiDB-lite"/>
    </source>
</evidence>
<dbReference type="SUPFAM" id="SSF50685">
    <property type="entry name" value="Barwin-like endoglucanases"/>
    <property type="match status" value="1"/>
</dbReference>
<feature type="compositionally biased region" description="Pro residues" evidence="2">
    <location>
        <begin position="114"/>
        <end position="163"/>
    </location>
</feature>
<sequence>MKSVAIASALLASLALAAPLDRRAYATKTHTVVETVMVYTTVWDGQQATEAAVAPTSSPALFFEQPSSSAAAVTSEAAPEVPASSAPAPAPVVPSSSYEAAPIPSSTAVVEIPSPTPEVPSPTPEPVTPEPTPEPTPTPAPAPSPSPEPVPAPEPSSAAPPAPVASEPSTGGGSSGGQEYAGSLTMNYYSGGLGACGEAISDTSMVAALAVDGFGASTYDTATGNPTNKWCGQKIRVTYKGKSADATIMDRCAGCTGEGGLDATPALWEALTGGLGGASGDRLESGMTFTLLN</sequence>
<evidence type="ECO:0000256" key="1">
    <source>
        <dbReference type="ARBA" id="ARBA00022729"/>
    </source>
</evidence>
<dbReference type="CDD" id="cd22191">
    <property type="entry name" value="DPBB_RlpA_EXP_N-like"/>
    <property type="match status" value="1"/>
</dbReference>
<dbReference type="EMBL" id="WVTA01000002">
    <property type="protein sequence ID" value="KAK3216311.1"/>
    <property type="molecule type" value="Genomic_DNA"/>
</dbReference>
<feature type="region of interest" description="Disordered" evidence="2">
    <location>
        <begin position="109"/>
        <end position="178"/>
    </location>
</feature>
<evidence type="ECO:0000313" key="5">
    <source>
        <dbReference type="Proteomes" id="UP001280581"/>
    </source>
</evidence>
<proteinExistence type="predicted"/>
<keyword evidence="5" id="KW-1185">Reference proteome</keyword>
<dbReference type="InterPro" id="IPR036908">
    <property type="entry name" value="RlpA-like_sf"/>
</dbReference>
<name>A0AAN6M8R0_9PLEO</name>
<dbReference type="InterPro" id="IPR051477">
    <property type="entry name" value="Expansin_CellWall"/>
</dbReference>
<dbReference type="PANTHER" id="PTHR31836">
    <property type="match status" value="1"/>
</dbReference>
<evidence type="ECO:0008006" key="6">
    <source>
        <dbReference type="Google" id="ProtNLM"/>
    </source>
</evidence>
<evidence type="ECO:0000256" key="3">
    <source>
        <dbReference type="SAM" id="SignalP"/>
    </source>
</evidence>
<dbReference type="Gene3D" id="2.40.40.10">
    <property type="entry name" value="RlpA-like domain"/>
    <property type="match status" value="1"/>
</dbReference>
<accession>A0AAN6M8R0</accession>
<comment type="caution">
    <text evidence="4">The sequence shown here is derived from an EMBL/GenBank/DDBJ whole genome shotgun (WGS) entry which is preliminary data.</text>
</comment>
<keyword evidence="1 3" id="KW-0732">Signal</keyword>
<dbReference type="PANTHER" id="PTHR31836:SF28">
    <property type="entry name" value="SRCR DOMAIN-CONTAINING PROTEIN-RELATED"/>
    <property type="match status" value="1"/>
</dbReference>
<protein>
    <recommendedName>
        <fullName evidence="6">Allergen Asp f 7</fullName>
    </recommendedName>
</protein>
<dbReference type="AlphaFoldDB" id="A0AAN6M8R0"/>
<dbReference type="Proteomes" id="UP001280581">
    <property type="component" value="Unassembled WGS sequence"/>
</dbReference>
<feature type="chain" id="PRO_5042889597" description="Allergen Asp f 7" evidence="3">
    <location>
        <begin position="18"/>
        <end position="293"/>
    </location>
</feature>